<dbReference type="AlphaFoldDB" id="A0AAT9LE46"/>
<organism evidence="2">
    <name type="scientific">Candidatus Fermentithermobacillus carboniphilus</name>
    <dbReference type="NCBI Taxonomy" id="3085328"/>
    <lineage>
        <taxon>Bacteria</taxon>
        <taxon>Bacillati</taxon>
        <taxon>Bacillota</taxon>
        <taxon>Candidatus Fermentithermobacillia</taxon>
        <taxon>Candidatus Fermentithermobacillales</taxon>
        <taxon>Candidatus Fermentithermobacillaceae</taxon>
        <taxon>Candidatus Fermentithermobacillus</taxon>
    </lineage>
</organism>
<protein>
    <recommendedName>
        <fullName evidence="1">ATPase BadF/BadG/BcrA/BcrD type domain-containing protein</fullName>
    </recommendedName>
</protein>
<dbReference type="PANTHER" id="PTHR43190:SF3">
    <property type="entry name" value="N-ACETYL-D-GLUCOSAMINE KINASE"/>
    <property type="match status" value="1"/>
</dbReference>
<dbReference type="CDD" id="cd24007">
    <property type="entry name" value="ASKHA_NBD_eukNAGK-like"/>
    <property type="match status" value="1"/>
</dbReference>
<dbReference type="SUPFAM" id="SSF53067">
    <property type="entry name" value="Actin-like ATPase domain"/>
    <property type="match status" value="2"/>
</dbReference>
<dbReference type="Pfam" id="PF01869">
    <property type="entry name" value="BcrAD_BadFG"/>
    <property type="match status" value="1"/>
</dbReference>
<reference evidence="2" key="2">
    <citation type="journal article" date="2023" name="Biology">
        <title>Prokaryotic Life Associated with Coal-Fire Gas Vents Revealed by Metagenomics.</title>
        <authorList>
            <person name="Kadnikov V.V."/>
            <person name="Mardanov A.V."/>
            <person name="Beletsky A.V."/>
            <person name="Karnachuk O.V."/>
            <person name="Ravin N.V."/>
        </authorList>
    </citation>
    <scope>NUCLEOTIDE SEQUENCE</scope>
    <source>
        <strain evidence="2">Bu02</strain>
    </source>
</reference>
<dbReference type="InterPro" id="IPR043129">
    <property type="entry name" value="ATPase_NBD"/>
</dbReference>
<evidence type="ECO:0000313" key="2">
    <source>
        <dbReference type="EMBL" id="QUL98969.1"/>
    </source>
</evidence>
<gene>
    <name evidence="2" type="ORF">IMF26_02550</name>
</gene>
<accession>A0AAT9LE46</accession>
<dbReference type="KEGG" id="fcz:IMF26_02550"/>
<proteinExistence type="predicted"/>
<evidence type="ECO:0000259" key="1">
    <source>
        <dbReference type="Pfam" id="PF01869"/>
    </source>
</evidence>
<feature type="domain" description="ATPase BadF/BadG/BcrA/BcrD type" evidence="1">
    <location>
        <begin position="10"/>
        <end position="307"/>
    </location>
</feature>
<dbReference type="PANTHER" id="PTHR43190">
    <property type="entry name" value="N-ACETYL-D-GLUCOSAMINE KINASE"/>
    <property type="match status" value="1"/>
</dbReference>
<dbReference type="Gene3D" id="3.30.420.40">
    <property type="match status" value="2"/>
</dbReference>
<sequence length="331" mass="34896">MLALSGQCVVGIDGGTFSTKAALMREGLVVLAEGRGGPTGHFSGEIGKDRLERALREATASLSSFLEEHPELSLKAVFLGLTGVFIPGKKEAAQEILSEVFPGCRVTVESDALIAWAGALAGQSGIAVVAGTGSVAYGRDADGREVRKGGFGYLFADEGGAFHVACEGIKAVLKHHDGVGPPTSLSEVLKEHFQVTSVRDIVGKVYSEDITVEEIAAISPLIAREASFGDPVCLDIMERAGKSLGRLAVSALKEMGSGVRLVSYAGGMFNSGEVLLRPFKEEIQKEVPDALIIPPRYSPVIGAGILAWNPALYKPGRKKHDIGDQERLKKG</sequence>
<name>A0AAT9LE46_9FIRM</name>
<reference evidence="2" key="1">
    <citation type="submission" date="2020-10" db="EMBL/GenBank/DDBJ databases">
        <authorList>
            <person name="Kadnikov V."/>
            <person name="Beletsky A.V."/>
            <person name="Mardanov A.V."/>
            <person name="Karnachuk O.V."/>
            <person name="Ravin N.V."/>
        </authorList>
    </citation>
    <scope>NUCLEOTIDE SEQUENCE</scope>
    <source>
        <strain evidence="2">Bu02</strain>
    </source>
</reference>
<dbReference type="InterPro" id="IPR052519">
    <property type="entry name" value="Euk-type_GlcNAc_Kinase"/>
</dbReference>
<dbReference type="EMBL" id="CP062796">
    <property type="protein sequence ID" value="QUL98969.1"/>
    <property type="molecule type" value="Genomic_DNA"/>
</dbReference>
<dbReference type="InterPro" id="IPR002731">
    <property type="entry name" value="ATPase_BadF"/>
</dbReference>